<comment type="caution">
    <text evidence="1">The sequence shown here is derived from an EMBL/GenBank/DDBJ whole genome shotgun (WGS) entry which is preliminary data.</text>
</comment>
<dbReference type="EMBL" id="MCFH01000006">
    <property type="protein sequence ID" value="ORX57348.1"/>
    <property type="molecule type" value="Genomic_DNA"/>
</dbReference>
<sequence length="179" mass="21837">MIIKGDLKFKKLKKIKIEKDQNEVIKYKYEAYYFGLKIVETKYYLKKKIALKTIKKISKDYLRMLKQEFKNSNEDEEGEIDSNKLYNNKADEENQISFLPEQLEINNQLMHSRTYVVYLNQFFQKFKIDYEYSFENYKNLYLCKLRIDNKYFVTDRPFIRKVDAKEEVSKIACDYLKII</sequence>
<evidence type="ECO:0000313" key="2">
    <source>
        <dbReference type="Proteomes" id="UP000193719"/>
    </source>
</evidence>
<name>A0A1Y1VJ24_9FUNG</name>
<evidence type="ECO:0000313" key="1">
    <source>
        <dbReference type="EMBL" id="ORX57348.1"/>
    </source>
</evidence>
<organism evidence="1 2">
    <name type="scientific">Piromyces finnis</name>
    <dbReference type="NCBI Taxonomy" id="1754191"/>
    <lineage>
        <taxon>Eukaryota</taxon>
        <taxon>Fungi</taxon>
        <taxon>Fungi incertae sedis</taxon>
        <taxon>Chytridiomycota</taxon>
        <taxon>Chytridiomycota incertae sedis</taxon>
        <taxon>Neocallimastigomycetes</taxon>
        <taxon>Neocallimastigales</taxon>
        <taxon>Neocallimastigaceae</taxon>
        <taxon>Piromyces</taxon>
    </lineage>
</organism>
<dbReference type="AlphaFoldDB" id="A0A1Y1VJ24"/>
<dbReference type="Proteomes" id="UP000193719">
    <property type="component" value="Unassembled WGS sequence"/>
</dbReference>
<dbReference type="OrthoDB" id="2167284at2759"/>
<gene>
    <name evidence="1" type="ORF">BCR36DRAFT_580755</name>
</gene>
<accession>A0A1Y1VJ24</accession>
<dbReference type="SUPFAM" id="SSF54768">
    <property type="entry name" value="dsRNA-binding domain-like"/>
    <property type="match status" value="1"/>
</dbReference>
<protein>
    <submittedName>
        <fullName evidence="1">Uncharacterized protein</fullName>
    </submittedName>
</protein>
<keyword evidence="2" id="KW-1185">Reference proteome</keyword>
<reference evidence="1 2" key="2">
    <citation type="submission" date="2016-08" db="EMBL/GenBank/DDBJ databases">
        <title>Pervasive Adenine N6-methylation of Active Genes in Fungi.</title>
        <authorList>
            <consortium name="DOE Joint Genome Institute"/>
            <person name="Mondo S.J."/>
            <person name="Dannebaum R.O."/>
            <person name="Kuo R.C."/>
            <person name="Labutti K."/>
            <person name="Haridas S."/>
            <person name="Kuo A."/>
            <person name="Salamov A."/>
            <person name="Ahrendt S.R."/>
            <person name="Lipzen A."/>
            <person name="Sullivan W."/>
            <person name="Andreopoulos W.B."/>
            <person name="Clum A."/>
            <person name="Lindquist E."/>
            <person name="Daum C."/>
            <person name="Ramamoorthy G.K."/>
            <person name="Gryganskyi A."/>
            <person name="Culley D."/>
            <person name="Magnuson J.K."/>
            <person name="James T.Y."/>
            <person name="O'Malley M.A."/>
            <person name="Stajich J.E."/>
            <person name="Spatafora J.W."/>
            <person name="Visel A."/>
            <person name="Grigoriev I.V."/>
        </authorList>
    </citation>
    <scope>NUCLEOTIDE SEQUENCE [LARGE SCALE GENOMIC DNA]</scope>
    <source>
        <strain evidence="2">finn</strain>
    </source>
</reference>
<reference evidence="1 2" key="1">
    <citation type="submission" date="2016-08" db="EMBL/GenBank/DDBJ databases">
        <title>Genomes of anaerobic fungi encode conserved fungal cellulosomes for biomass hydrolysis.</title>
        <authorList>
            <consortium name="DOE Joint Genome Institute"/>
            <person name="Haitjema C.H."/>
            <person name="Gilmore S.P."/>
            <person name="Henske J.K."/>
            <person name="Solomon K.V."/>
            <person name="De Groot R."/>
            <person name="Kuo A."/>
            <person name="Mondo S.J."/>
            <person name="Salamov A.A."/>
            <person name="Labutti K."/>
            <person name="Zhao Z."/>
            <person name="Chiniquy J."/>
            <person name="Barry K."/>
            <person name="Brewer H.M."/>
            <person name="Purvine S.O."/>
            <person name="Wright A.T."/>
            <person name="Boxma B."/>
            <person name="Van Alen T."/>
            <person name="Hackstein J.H."/>
            <person name="Baker S.E."/>
            <person name="Grigoriev I.V."/>
            <person name="O'Malley M.A."/>
        </authorList>
    </citation>
    <scope>NUCLEOTIDE SEQUENCE [LARGE SCALE GENOMIC DNA]</scope>
    <source>
        <strain evidence="2">finn</strain>
    </source>
</reference>
<proteinExistence type="predicted"/>